<dbReference type="Gene3D" id="3.40.630.90">
    <property type="match status" value="1"/>
</dbReference>
<dbReference type="AlphaFoldDB" id="A0A8R1DK40"/>
<dbReference type="Pfam" id="PF06852">
    <property type="entry name" value="DUF1248"/>
    <property type="match status" value="1"/>
</dbReference>
<reference evidence="2" key="2">
    <citation type="submission" date="2022-06" db="UniProtKB">
        <authorList>
            <consortium name="EnsemblMetazoa"/>
        </authorList>
    </citation>
    <scope>IDENTIFICATION</scope>
    <source>
        <strain evidence="2">DF5081</strain>
    </source>
</reference>
<dbReference type="InterPro" id="IPR009658">
    <property type="entry name" value="DUF1248"/>
</dbReference>
<evidence type="ECO:0000313" key="3">
    <source>
        <dbReference type="Proteomes" id="UP000005237"/>
    </source>
</evidence>
<organism evidence="2 3">
    <name type="scientific">Caenorhabditis japonica</name>
    <dbReference type="NCBI Taxonomy" id="281687"/>
    <lineage>
        <taxon>Eukaryota</taxon>
        <taxon>Metazoa</taxon>
        <taxon>Ecdysozoa</taxon>
        <taxon>Nematoda</taxon>
        <taxon>Chromadorea</taxon>
        <taxon>Rhabditida</taxon>
        <taxon>Rhabditina</taxon>
        <taxon>Rhabditomorpha</taxon>
        <taxon>Rhabditoidea</taxon>
        <taxon>Rhabditidae</taxon>
        <taxon>Peloderinae</taxon>
        <taxon>Caenorhabditis</taxon>
    </lineage>
</organism>
<dbReference type="PANTHER" id="PTHR21471">
    <property type="entry name" value="GNAT FAMILY ACETYLTRANSFERASE-RELATED"/>
    <property type="match status" value="1"/>
</dbReference>
<reference evidence="3" key="1">
    <citation type="submission" date="2010-08" db="EMBL/GenBank/DDBJ databases">
        <authorList>
            <consortium name="Caenorhabditis japonica Sequencing Consortium"/>
            <person name="Wilson R.K."/>
        </authorList>
    </citation>
    <scope>NUCLEOTIDE SEQUENCE [LARGE SCALE GENOMIC DNA]</scope>
    <source>
        <strain evidence="3">DF5081</strain>
    </source>
</reference>
<name>A0A8R1DK40_CAEJA</name>
<dbReference type="PANTHER" id="PTHR21471:SF2">
    <property type="entry name" value="DUF1248 DOMAIN-CONTAINING PROTEIN"/>
    <property type="match status" value="1"/>
</dbReference>
<dbReference type="OMA" id="REDIAMW"/>
<protein>
    <submittedName>
        <fullName evidence="2">DUF1248 domain-containing protein</fullName>
    </submittedName>
</protein>
<evidence type="ECO:0000313" key="2">
    <source>
        <dbReference type="EnsemblMetazoa" id="CJA05038.1"/>
    </source>
</evidence>
<evidence type="ECO:0000259" key="1">
    <source>
        <dbReference type="Pfam" id="PF06852"/>
    </source>
</evidence>
<dbReference type="Proteomes" id="UP000005237">
    <property type="component" value="Unassembled WGS sequence"/>
</dbReference>
<accession>A0A8R1DK40</accession>
<dbReference type="SUPFAM" id="SSF55729">
    <property type="entry name" value="Acyl-CoA N-acyltransferases (Nat)"/>
    <property type="match status" value="1"/>
</dbReference>
<dbReference type="InterPro" id="IPR016181">
    <property type="entry name" value="Acyl_CoA_acyltransferase"/>
</dbReference>
<proteinExistence type="predicted"/>
<feature type="domain" description="DUF1248" evidence="1">
    <location>
        <begin position="43"/>
        <end position="220"/>
    </location>
</feature>
<sequence length="353" mass="40584">MAIVRLSCRYLSNFAASEALAVKFSSRGPADNEKKTRQPLTFNDVDIVYNPSEKLIDQFMNGYGKQRLNFKRNDIEIWRECFQDRYRLMFTCLKSDGKIIQTLHVFDFPPLNPQDRPHQFEGFLWIDKEYRGADSAAFVDYNCKKELRNVCENPVAQTMPQSVNIFNKMFGNARTGYTLNVSYYKPDEIKIPAALDLEGITLKSAREVPDSDIVKYDNSIFPYERSRYILKHLRDPAGFGKVAYDKNGNVIGFGALIIYPSGECVLTPLYADSTQVAQAIFKSILQEMPLNDKKLLRFHIRSIDQCNGMEWIQPFLKCTPRKDLMAYLMYTDTAPSINYSKVFVNAPYTTCAI</sequence>
<keyword evidence="3" id="KW-1185">Reference proteome</keyword>
<dbReference type="EnsemblMetazoa" id="CJA05038.1">
    <property type="protein sequence ID" value="CJA05038.1"/>
    <property type="gene ID" value="WBGene00124242"/>
</dbReference>